<feature type="binding site" evidence="11">
    <location>
        <begin position="22"/>
        <end position="27"/>
    </location>
    <ligand>
        <name>ATP</name>
        <dbReference type="ChEBI" id="CHEBI:30616"/>
    </ligand>
</feature>
<keyword evidence="9 11" id="KW-0057">Aromatic amino acid biosynthesis</keyword>
<gene>
    <name evidence="12" type="primary">aroL</name>
    <name evidence="11" type="synonym">aroK</name>
    <name evidence="12" type="ORF">KS4_17680</name>
</gene>
<reference evidence="12 13" key="1">
    <citation type="submission" date="2019-02" db="EMBL/GenBank/DDBJ databases">
        <title>Deep-cultivation of Planctomycetes and their phenomic and genomic characterization uncovers novel biology.</title>
        <authorList>
            <person name="Wiegand S."/>
            <person name="Jogler M."/>
            <person name="Boedeker C."/>
            <person name="Pinto D."/>
            <person name="Vollmers J."/>
            <person name="Rivas-Marin E."/>
            <person name="Kohn T."/>
            <person name="Peeters S.H."/>
            <person name="Heuer A."/>
            <person name="Rast P."/>
            <person name="Oberbeckmann S."/>
            <person name="Bunk B."/>
            <person name="Jeske O."/>
            <person name="Meyerdierks A."/>
            <person name="Storesund J.E."/>
            <person name="Kallscheuer N."/>
            <person name="Luecker S."/>
            <person name="Lage O.M."/>
            <person name="Pohl T."/>
            <person name="Merkel B.J."/>
            <person name="Hornburger P."/>
            <person name="Mueller R.-W."/>
            <person name="Bruemmer F."/>
            <person name="Labrenz M."/>
            <person name="Spormann A.M."/>
            <person name="Op den Camp H."/>
            <person name="Overmann J."/>
            <person name="Amann R."/>
            <person name="Jetten M.S.M."/>
            <person name="Mascher T."/>
            <person name="Medema M.H."/>
            <person name="Devos D.P."/>
            <person name="Kaster A.-K."/>
            <person name="Ovreas L."/>
            <person name="Rohde M."/>
            <person name="Galperin M.Y."/>
            <person name="Jogler C."/>
        </authorList>
    </citation>
    <scope>NUCLEOTIDE SEQUENCE [LARGE SCALE GENOMIC DNA]</scope>
    <source>
        <strain evidence="12 13">KS4</strain>
    </source>
</reference>
<dbReference type="GO" id="GO:0008652">
    <property type="term" value="P:amino acid biosynthetic process"/>
    <property type="evidence" value="ECO:0007669"/>
    <property type="project" value="UniProtKB-KW"/>
</dbReference>
<evidence type="ECO:0000256" key="10">
    <source>
        <dbReference type="ARBA" id="ARBA00048567"/>
    </source>
</evidence>
<comment type="catalytic activity">
    <reaction evidence="10 11">
        <text>shikimate + ATP = 3-phosphoshikimate + ADP + H(+)</text>
        <dbReference type="Rhea" id="RHEA:13121"/>
        <dbReference type="ChEBI" id="CHEBI:15378"/>
        <dbReference type="ChEBI" id="CHEBI:30616"/>
        <dbReference type="ChEBI" id="CHEBI:36208"/>
        <dbReference type="ChEBI" id="CHEBI:145989"/>
        <dbReference type="ChEBI" id="CHEBI:456216"/>
        <dbReference type="EC" id="2.7.1.71"/>
    </reaction>
</comment>
<comment type="subcellular location">
    <subcellularLocation>
        <location evidence="11">Cytoplasm</location>
    </subcellularLocation>
</comment>
<keyword evidence="4 11" id="KW-0028">Amino-acid biosynthesis</keyword>
<evidence type="ECO:0000256" key="7">
    <source>
        <dbReference type="ARBA" id="ARBA00022777"/>
    </source>
</evidence>
<evidence type="ECO:0000256" key="1">
    <source>
        <dbReference type="ARBA" id="ARBA00004842"/>
    </source>
</evidence>
<dbReference type="InterPro" id="IPR023000">
    <property type="entry name" value="Shikimate_kinase_CS"/>
</dbReference>
<dbReference type="Proteomes" id="UP000317369">
    <property type="component" value="Chromosome"/>
</dbReference>
<keyword evidence="13" id="KW-1185">Reference proteome</keyword>
<evidence type="ECO:0000256" key="6">
    <source>
        <dbReference type="ARBA" id="ARBA00022741"/>
    </source>
</evidence>
<dbReference type="PROSITE" id="PS01128">
    <property type="entry name" value="SHIKIMATE_KINASE"/>
    <property type="match status" value="1"/>
</dbReference>
<evidence type="ECO:0000256" key="5">
    <source>
        <dbReference type="ARBA" id="ARBA00022679"/>
    </source>
</evidence>
<feature type="binding site" evidence="11">
    <location>
        <position position="136"/>
    </location>
    <ligand>
        <name>ATP</name>
        <dbReference type="ChEBI" id="CHEBI:30616"/>
    </ligand>
</feature>
<dbReference type="UniPathway" id="UPA00053">
    <property type="reaction ID" value="UER00088"/>
</dbReference>
<evidence type="ECO:0000256" key="11">
    <source>
        <dbReference type="HAMAP-Rule" id="MF_00109"/>
    </source>
</evidence>
<dbReference type="InterPro" id="IPR031322">
    <property type="entry name" value="Shikimate/glucono_kinase"/>
</dbReference>
<dbReference type="GO" id="GO:0009423">
    <property type="term" value="P:chorismate biosynthetic process"/>
    <property type="evidence" value="ECO:0007669"/>
    <property type="project" value="UniProtKB-UniRule"/>
</dbReference>
<dbReference type="GO" id="GO:0004765">
    <property type="term" value="F:shikimate kinase activity"/>
    <property type="evidence" value="ECO:0007669"/>
    <property type="project" value="UniProtKB-UniRule"/>
</dbReference>
<dbReference type="Pfam" id="PF01202">
    <property type="entry name" value="SKI"/>
    <property type="match status" value="1"/>
</dbReference>
<dbReference type="HAMAP" id="MF_00109">
    <property type="entry name" value="Shikimate_kinase"/>
    <property type="match status" value="1"/>
</dbReference>
<comment type="subunit">
    <text evidence="11">Monomer.</text>
</comment>
<dbReference type="PRINTS" id="PR01100">
    <property type="entry name" value="SHIKIMTKNASE"/>
</dbReference>
<comment type="caution">
    <text evidence="11">Lacks conserved residue(s) required for the propagation of feature annotation.</text>
</comment>
<comment type="similarity">
    <text evidence="2 11">Belongs to the shikimate kinase family.</text>
</comment>
<accession>A0A517YU71</accession>
<dbReference type="InterPro" id="IPR027417">
    <property type="entry name" value="P-loop_NTPase"/>
</dbReference>
<sequence>MGNSSEAHYNGGMKIILLGYRGSGKSTVGQHVAKKLGWAFVDTDEVIVERFGGMSIAKIWSEYGERAFREKEVEVVKEACDGKGDAVIALGGGAVMQKGAFDAVVGCCDAVRVYLSAPAEVLYERISGDVKSDETRPSLTGKGTGLDEVREILAKRVETYQAASDVIVDVAAPELEQVSDEIIGLIGQQ</sequence>
<evidence type="ECO:0000256" key="8">
    <source>
        <dbReference type="ARBA" id="ARBA00022840"/>
    </source>
</evidence>
<evidence type="ECO:0000313" key="13">
    <source>
        <dbReference type="Proteomes" id="UP000317369"/>
    </source>
</evidence>
<dbReference type="Gene3D" id="3.40.50.300">
    <property type="entry name" value="P-loop containing nucleotide triphosphate hydrolases"/>
    <property type="match status" value="1"/>
</dbReference>
<keyword evidence="6 11" id="KW-0547">Nucleotide-binding</keyword>
<dbReference type="CDD" id="cd00464">
    <property type="entry name" value="SK"/>
    <property type="match status" value="1"/>
</dbReference>
<organism evidence="12 13">
    <name type="scientific">Poriferisphaera corsica</name>
    <dbReference type="NCBI Taxonomy" id="2528020"/>
    <lineage>
        <taxon>Bacteria</taxon>
        <taxon>Pseudomonadati</taxon>
        <taxon>Planctomycetota</taxon>
        <taxon>Phycisphaerae</taxon>
        <taxon>Phycisphaerales</taxon>
        <taxon>Phycisphaeraceae</taxon>
        <taxon>Poriferisphaera</taxon>
    </lineage>
</organism>
<dbReference type="GO" id="GO:0009073">
    <property type="term" value="P:aromatic amino acid family biosynthetic process"/>
    <property type="evidence" value="ECO:0007669"/>
    <property type="project" value="UniProtKB-KW"/>
</dbReference>
<keyword evidence="11" id="KW-0460">Magnesium</keyword>
<dbReference type="EMBL" id="CP036425">
    <property type="protein sequence ID" value="QDU33712.1"/>
    <property type="molecule type" value="Genomic_DNA"/>
</dbReference>
<keyword evidence="5 11" id="KW-0808">Transferase</keyword>
<keyword evidence="11" id="KW-0963">Cytoplasm</keyword>
<keyword evidence="11" id="KW-0479">Metal-binding</keyword>
<evidence type="ECO:0000256" key="4">
    <source>
        <dbReference type="ARBA" id="ARBA00022605"/>
    </source>
</evidence>
<comment type="function">
    <text evidence="11">Catalyzes the specific phosphorylation of the 3-hydroxyl group of shikimic acid using ATP as a cosubstrate.</text>
</comment>
<dbReference type="GO" id="GO:0005524">
    <property type="term" value="F:ATP binding"/>
    <property type="evidence" value="ECO:0007669"/>
    <property type="project" value="UniProtKB-UniRule"/>
</dbReference>
<evidence type="ECO:0000313" key="12">
    <source>
        <dbReference type="EMBL" id="QDU33712.1"/>
    </source>
</evidence>
<proteinExistence type="inferred from homology"/>
<dbReference type="InterPro" id="IPR000623">
    <property type="entry name" value="Shikimate_kinase/TSH1"/>
</dbReference>
<keyword evidence="7 11" id="KW-0418">Kinase</keyword>
<feature type="binding site" evidence="11">
    <location>
        <position position="69"/>
    </location>
    <ligand>
        <name>substrate</name>
    </ligand>
</feature>
<feature type="binding site" evidence="11">
    <location>
        <position position="44"/>
    </location>
    <ligand>
        <name>substrate</name>
    </ligand>
</feature>
<dbReference type="AlphaFoldDB" id="A0A517YU71"/>
<feature type="binding site" evidence="11">
    <location>
        <position position="26"/>
    </location>
    <ligand>
        <name>Mg(2+)</name>
        <dbReference type="ChEBI" id="CHEBI:18420"/>
    </ligand>
</feature>
<name>A0A517YU71_9BACT</name>
<comment type="pathway">
    <text evidence="1 11">Metabolic intermediate biosynthesis; chorismate biosynthesis; chorismate from D-erythrose 4-phosphate and phosphoenolpyruvate: step 5/7.</text>
</comment>
<dbReference type="GO" id="GO:0005829">
    <property type="term" value="C:cytosol"/>
    <property type="evidence" value="ECO:0007669"/>
    <property type="project" value="TreeGrafter"/>
</dbReference>
<evidence type="ECO:0000256" key="3">
    <source>
        <dbReference type="ARBA" id="ARBA00012154"/>
    </source>
</evidence>
<dbReference type="KEGG" id="pcor:KS4_17680"/>
<feature type="binding site" evidence="11">
    <location>
        <position position="156"/>
    </location>
    <ligand>
        <name>substrate</name>
    </ligand>
</feature>
<evidence type="ECO:0000256" key="9">
    <source>
        <dbReference type="ARBA" id="ARBA00023141"/>
    </source>
</evidence>
<dbReference type="PANTHER" id="PTHR21087">
    <property type="entry name" value="SHIKIMATE KINASE"/>
    <property type="match status" value="1"/>
</dbReference>
<evidence type="ECO:0000256" key="2">
    <source>
        <dbReference type="ARBA" id="ARBA00006997"/>
    </source>
</evidence>
<feature type="binding site" evidence="11">
    <location>
        <position position="92"/>
    </location>
    <ligand>
        <name>substrate</name>
    </ligand>
</feature>
<keyword evidence="8 11" id="KW-0067">ATP-binding</keyword>
<dbReference type="GO" id="GO:0000287">
    <property type="term" value="F:magnesium ion binding"/>
    <property type="evidence" value="ECO:0007669"/>
    <property type="project" value="UniProtKB-UniRule"/>
</dbReference>
<dbReference type="EC" id="2.7.1.71" evidence="3 11"/>
<dbReference type="PANTHER" id="PTHR21087:SF16">
    <property type="entry name" value="SHIKIMATE KINASE 1, CHLOROPLASTIC"/>
    <property type="match status" value="1"/>
</dbReference>
<dbReference type="SUPFAM" id="SSF52540">
    <property type="entry name" value="P-loop containing nucleoside triphosphate hydrolases"/>
    <property type="match status" value="1"/>
</dbReference>
<comment type="cofactor">
    <cofactor evidence="11">
        <name>Mg(2+)</name>
        <dbReference type="ChEBI" id="CHEBI:18420"/>
    </cofactor>
    <text evidence="11">Binds 1 Mg(2+) ion per subunit.</text>
</comment>
<protein>
    <recommendedName>
        <fullName evidence="3 11">Shikimate kinase</fullName>
        <shortName evidence="11">SK</shortName>
        <ecNumber evidence="3 11">2.7.1.71</ecNumber>
    </recommendedName>
</protein>